<protein>
    <submittedName>
        <fullName evidence="1">Putative Response regulator receiver protein</fullName>
    </submittedName>
</protein>
<name>A0A484HLC5_9BACT</name>
<gene>
    <name evidence="1" type="ORF">EPICR_70077</name>
</gene>
<reference evidence="1" key="1">
    <citation type="submission" date="2019-01" db="EMBL/GenBank/DDBJ databases">
        <authorList>
            <consortium name="Genoscope - CEA"/>
            <person name="William W."/>
        </authorList>
    </citation>
    <scope>NUCLEOTIDE SEQUENCE</scope>
    <source>
        <strain evidence="1">CR-1</strain>
    </source>
</reference>
<sequence>MKHEKYILFVDDRPESLDIFMDILKDKGHKTEWVETLDQAVTFIKKNKSKISGIIIDLFIKGFSKIDFYQEQYKVTINQGQSLGLHLREKWSDIPYFYFSDYPAAYSRPKSLPEEKEEIIIPKFQDMGDTFEEIRDNFYKICKKYLRFNND</sequence>
<dbReference type="Gene3D" id="3.40.50.2300">
    <property type="match status" value="1"/>
</dbReference>
<dbReference type="InterPro" id="IPR011006">
    <property type="entry name" value="CheY-like_superfamily"/>
</dbReference>
<dbReference type="EMBL" id="CAACVI010000050">
    <property type="protein sequence ID" value="VEN75235.1"/>
    <property type="molecule type" value="Genomic_DNA"/>
</dbReference>
<dbReference type="AlphaFoldDB" id="A0A484HLC5"/>
<accession>A0A484HLC5</accession>
<organism evidence="1">
    <name type="scientific">uncultured Desulfobacteraceae bacterium</name>
    <dbReference type="NCBI Taxonomy" id="218296"/>
    <lineage>
        <taxon>Bacteria</taxon>
        <taxon>Pseudomonadati</taxon>
        <taxon>Thermodesulfobacteriota</taxon>
        <taxon>Desulfobacteria</taxon>
        <taxon>Desulfobacterales</taxon>
        <taxon>Desulfobacteraceae</taxon>
        <taxon>environmental samples</taxon>
    </lineage>
</organism>
<dbReference type="SUPFAM" id="SSF52172">
    <property type="entry name" value="CheY-like"/>
    <property type="match status" value="1"/>
</dbReference>
<proteinExistence type="predicted"/>
<evidence type="ECO:0000313" key="1">
    <source>
        <dbReference type="EMBL" id="VEN75235.1"/>
    </source>
</evidence>